<dbReference type="PANTHER" id="PTHR36925">
    <property type="entry name" value="COBALT-PRECORRIN-6A REDUCTASE"/>
    <property type="match status" value="1"/>
</dbReference>
<dbReference type="InterPro" id="IPR003723">
    <property type="entry name" value="Precorrin-6x_reduct"/>
</dbReference>
<comment type="caution">
    <text evidence="4">The sequence shown here is derived from an EMBL/GenBank/DDBJ whole genome shotgun (WGS) entry which is preliminary data.</text>
</comment>
<protein>
    <submittedName>
        <fullName evidence="4">Cobalt-precorrin-6A reductase</fullName>
        <ecNumber evidence="4">1.3.1.106</ecNumber>
    </submittedName>
</protein>
<dbReference type="Proteomes" id="UP001629744">
    <property type="component" value="Unassembled WGS sequence"/>
</dbReference>
<comment type="pathway">
    <text evidence="1">Cofactor biosynthesis; adenosylcobalamin biosynthesis.</text>
</comment>
<name>A0ABW9FV25_9NOCA</name>
<gene>
    <name evidence="4" type="ORF">ABEU19_002920</name>
</gene>
<accession>A0ABW9FV25</accession>
<proteinExistence type="predicted"/>
<evidence type="ECO:0000313" key="4">
    <source>
        <dbReference type="EMBL" id="MFM1729411.1"/>
    </source>
</evidence>
<sequence>MRRVLVLGGTREARMLAARLDPDPTVEVISSLAGRVREPVLPVGEVRIGGFGGVNGLAQWLRDNSIDAVVDVTHPFAARITANAAAATRQMGVPLLVLRRAEWSAGAGDRWHVVPDLGSAAATVSRLGERAFLTIGRQGVDAFADCPGWFLIRAIDPPQVSMPPRSELLLARGPFTVDDEIALMRDRGIDVVVTKNSGGALTSAKLDAARELGIPVVMVARTPIPDGVASMSDLEATVLWVSQIEKRRHPERTRT</sequence>
<dbReference type="PROSITE" id="PS51014">
    <property type="entry name" value="COBK_CBIJ"/>
    <property type="match status" value="1"/>
</dbReference>
<evidence type="ECO:0000256" key="3">
    <source>
        <dbReference type="ARBA" id="ARBA00023002"/>
    </source>
</evidence>
<dbReference type="EMBL" id="JBDLNU010000003">
    <property type="protein sequence ID" value="MFM1729411.1"/>
    <property type="molecule type" value="Genomic_DNA"/>
</dbReference>
<evidence type="ECO:0000256" key="1">
    <source>
        <dbReference type="ARBA" id="ARBA00004953"/>
    </source>
</evidence>
<keyword evidence="5" id="KW-1185">Reference proteome</keyword>
<dbReference type="GO" id="GO:0016491">
    <property type="term" value="F:oxidoreductase activity"/>
    <property type="evidence" value="ECO:0007669"/>
    <property type="project" value="UniProtKB-KW"/>
</dbReference>
<keyword evidence="2" id="KW-0169">Cobalamin biosynthesis</keyword>
<evidence type="ECO:0000256" key="2">
    <source>
        <dbReference type="ARBA" id="ARBA00022573"/>
    </source>
</evidence>
<dbReference type="RefSeq" id="WP_348611142.1">
    <property type="nucleotide sequence ID" value="NZ_CP157276.1"/>
</dbReference>
<dbReference type="PANTHER" id="PTHR36925:SF1">
    <property type="entry name" value="COBALT-PRECORRIN-6A REDUCTASE"/>
    <property type="match status" value="1"/>
</dbReference>
<keyword evidence="3 4" id="KW-0560">Oxidoreductase</keyword>
<dbReference type="Pfam" id="PF02571">
    <property type="entry name" value="CbiJ"/>
    <property type="match status" value="1"/>
</dbReference>
<reference evidence="4 5" key="1">
    <citation type="submission" date="2023-11" db="EMBL/GenBank/DDBJ databases">
        <authorList>
            <person name="Val-Calvo J."/>
            <person name="Scortti M."/>
            <person name="Vazquez-Boland J."/>
        </authorList>
    </citation>
    <scope>NUCLEOTIDE SEQUENCE [LARGE SCALE GENOMIC DNA]</scope>
    <source>
        <strain evidence="4 5">DSM 46662</strain>
    </source>
</reference>
<evidence type="ECO:0000313" key="5">
    <source>
        <dbReference type="Proteomes" id="UP001629744"/>
    </source>
</evidence>
<organism evidence="4 5">
    <name type="scientific">Prescottella soli</name>
    <dbReference type="NCBI Taxonomy" id="1543852"/>
    <lineage>
        <taxon>Bacteria</taxon>
        <taxon>Bacillati</taxon>
        <taxon>Actinomycetota</taxon>
        <taxon>Actinomycetes</taxon>
        <taxon>Mycobacteriales</taxon>
        <taxon>Nocardiaceae</taxon>
        <taxon>Prescottella</taxon>
    </lineage>
</organism>
<dbReference type="NCBIfam" id="TIGR00715">
    <property type="entry name" value="precor6x_red"/>
    <property type="match status" value="1"/>
</dbReference>
<dbReference type="EC" id="1.3.1.106" evidence="4"/>
<dbReference type="NCBIfam" id="NF005968">
    <property type="entry name" value="PRK08057.1-2"/>
    <property type="match status" value="1"/>
</dbReference>